<accession>A0ABS6TG08</accession>
<dbReference type="Proteomes" id="UP000774130">
    <property type="component" value="Unassembled WGS sequence"/>
</dbReference>
<organism evidence="2 3">
    <name type="scientific">Enterococcus alishanensis</name>
    <dbReference type="NCBI Taxonomy" id="1303817"/>
    <lineage>
        <taxon>Bacteria</taxon>
        <taxon>Bacillati</taxon>
        <taxon>Bacillota</taxon>
        <taxon>Bacilli</taxon>
        <taxon>Lactobacillales</taxon>
        <taxon>Enterococcaceae</taxon>
        <taxon>Enterococcus</taxon>
    </lineage>
</organism>
<evidence type="ECO:0000313" key="2">
    <source>
        <dbReference type="EMBL" id="MBV7391808.1"/>
    </source>
</evidence>
<protein>
    <recommendedName>
        <fullName evidence="4">DUF1648 domain-containing protein</fullName>
    </recommendedName>
</protein>
<keyword evidence="1" id="KW-0472">Membrane</keyword>
<name>A0ABS6TG08_9ENTE</name>
<keyword evidence="3" id="KW-1185">Reference proteome</keyword>
<feature type="transmembrane region" description="Helical" evidence="1">
    <location>
        <begin position="65"/>
        <end position="85"/>
    </location>
</feature>
<dbReference type="RefSeq" id="WP_218327019.1">
    <property type="nucleotide sequence ID" value="NZ_JAHUZB010000006.1"/>
</dbReference>
<keyword evidence="1" id="KW-1133">Transmembrane helix</keyword>
<keyword evidence="1" id="KW-0812">Transmembrane</keyword>
<evidence type="ECO:0000256" key="1">
    <source>
        <dbReference type="SAM" id="Phobius"/>
    </source>
</evidence>
<proteinExistence type="predicted"/>
<evidence type="ECO:0008006" key="4">
    <source>
        <dbReference type="Google" id="ProtNLM"/>
    </source>
</evidence>
<dbReference type="EMBL" id="JAHUZB010000006">
    <property type="protein sequence ID" value="MBV7391808.1"/>
    <property type="molecule type" value="Genomic_DNA"/>
</dbReference>
<comment type="caution">
    <text evidence="2">The sequence shown here is derived from an EMBL/GenBank/DDBJ whole genome shotgun (WGS) entry which is preliminary data.</text>
</comment>
<gene>
    <name evidence="2" type="ORF">KUA55_14055</name>
</gene>
<evidence type="ECO:0000313" key="3">
    <source>
        <dbReference type="Proteomes" id="UP000774130"/>
    </source>
</evidence>
<feature type="transmembrane region" description="Helical" evidence="1">
    <location>
        <begin position="16"/>
        <end position="37"/>
    </location>
</feature>
<reference evidence="2 3" key="1">
    <citation type="submission" date="2021-06" db="EMBL/GenBank/DDBJ databases">
        <title>Enterococcus alishanensis sp. nov., a novel lactic acid bacterium isolated from fresh coffee beans.</title>
        <authorList>
            <person name="Chen Y.-S."/>
        </authorList>
    </citation>
    <scope>NUCLEOTIDE SEQUENCE [LARGE SCALE GENOMIC DNA]</scope>
    <source>
        <strain evidence="2 3">ALS3</strain>
    </source>
</reference>
<feature type="transmembrane region" description="Helical" evidence="1">
    <location>
        <begin position="136"/>
        <end position="154"/>
    </location>
</feature>
<sequence>MEELQKHLKKVKTWNMVLLVIELIVTIISLIGLPTVINPNRDMYYSLGSAGEILYKYLQSPMTKVITIVSVIISIVIVILFVRANKTLKEGNAPAKWPYYLKIGWSIINTVITYLTQPNVNITGAQTSIASVLPSLIFQIILLVPAVIVIIQLFKIEPEE</sequence>